<dbReference type="PANTHER" id="PTHR35801">
    <property type="entry name" value="PHOSPHOSERINE PHOSPHATASE RSBX"/>
    <property type="match status" value="1"/>
</dbReference>
<dbReference type="InterPro" id="IPR001932">
    <property type="entry name" value="PPM-type_phosphatase-like_dom"/>
</dbReference>
<evidence type="ECO:0000313" key="2">
    <source>
        <dbReference type="EMBL" id="NYG32969.1"/>
    </source>
</evidence>
<accession>A0A7Y9UBX1</accession>
<dbReference type="InterPro" id="IPR036457">
    <property type="entry name" value="PPM-type-like_dom_sf"/>
</dbReference>
<reference evidence="2 3" key="1">
    <citation type="submission" date="2020-07" db="EMBL/GenBank/DDBJ databases">
        <title>Genomic Encyclopedia of Archaeal and Bacterial Type Strains, Phase II (KMG-II): from individual species to whole genera.</title>
        <authorList>
            <person name="Goeker M."/>
        </authorList>
    </citation>
    <scope>NUCLEOTIDE SEQUENCE [LARGE SCALE GENOMIC DNA]</scope>
    <source>
        <strain evidence="2 3">DSM 21226</strain>
    </source>
</reference>
<name>A0A7Y9UBX1_9BURK</name>
<protein>
    <submittedName>
        <fullName evidence="2">Serine/threonine protein phosphatase PrpC</fullName>
    </submittedName>
</protein>
<feature type="domain" description="PPM-type phosphatase" evidence="1">
    <location>
        <begin position="3"/>
        <end position="207"/>
    </location>
</feature>
<evidence type="ECO:0000259" key="1">
    <source>
        <dbReference type="SMART" id="SM00331"/>
    </source>
</evidence>
<comment type="caution">
    <text evidence="2">The sequence shown here is derived from an EMBL/GenBank/DDBJ whole genome shotgun (WGS) entry which is preliminary data.</text>
</comment>
<organism evidence="2 3">
    <name type="scientific">Sphaerotilus montanus</name>
    <dbReference type="NCBI Taxonomy" id="522889"/>
    <lineage>
        <taxon>Bacteria</taxon>
        <taxon>Pseudomonadati</taxon>
        <taxon>Pseudomonadota</taxon>
        <taxon>Betaproteobacteria</taxon>
        <taxon>Burkholderiales</taxon>
        <taxon>Sphaerotilaceae</taxon>
        <taxon>Sphaerotilus</taxon>
    </lineage>
</organism>
<dbReference type="Proteomes" id="UP000518288">
    <property type="component" value="Unassembled WGS sequence"/>
</dbReference>
<proteinExistence type="predicted"/>
<dbReference type="Pfam" id="PF07228">
    <property type="entry name" value="SpoIIE"/>
    <property type="match status" value="1"/>
</dbReference>
<keyword evidence="3" id="KW-1185">Reference proteome</keyword>
<dbReference type="SUPFAM" id="SSF81606">
    <property type="entry name" value="PP2C-like"/>
    <property type="match status" value="1"/>
</dbReference>
<dbReference type="PANTHER" id="PTHR35801:SF1">
    <property type="entry name" value="PHOSPHOSERINE PHOSPHATASE RSBX"/>
    <property type="match status" value="1"/>
</dbReference>
<dbReference type="RefSeq" id="WP_179633790.1">
    <property type="nucleotide sequence ID" value="NZ_JACCFH010000001.1"/>
</dbReference>
<dbReference type="EMBL" id="JACCFH010000001">
    <property type="protein sequence ID" value="NYG32969.1"/>
    <property type="molecule type" value="Genomic_DNA"/>
</dbReference>
<evidence type="ECO:0000313" key="3">
    <source>
        <dbReference type="Proteomes" id="UP000518288"/>
    </source>
</evidence>
<dbReference type="InterPro" id="IPR039248">
    <property type="entry name" value="Ptase_RsbX"/>
</dbReference>
<sequence>MTSLHWDCLSQPIAGETVCGDVVAVVTTAPPAAVGHWLAVIDGLGHGPEAARAAQAARNILEQTANQPELAGHPDQMLLHLDTALAGTRGAAIGLTWITPGRLRHAGVGNTRTLRWRTGRTQRLPSSYGIVGDGQLSAGHGSRRVTVLDLDLLPGDWLLLFTDGLDESLTVGVMLPEWVREPGRLCRHLMAQGHPTRDDAAVLVAHVPPDLNGSP</sequence>
<dbReference type="AlphaFoldDB" id="A0A7Y9UBX1"/>
<dbReference type="SMART" id="SM00331">
    <property type="entry name" value="PP2C_SIG"/>
    <property type="match status" value="1"/>
</dbReference>
<gene>
    <name evidence="2" type="ORF">BDD16_001955</name>
</gene>
<dbReference type="Gene3D" id="3.60.40.10">
    <property type="entry name" value="PPM-type phosphatase domain"/>
    <property type="match status" value="1"/>
</dbReference>